<keyword evidence="3" id="KW-0285">Flavoprotein</keyword>
<dbReference type="SUPFAM" id="SSF54373">
    <property type="entry name" value="FAD-linked reductases, C-terminal domain"/>
    <property type="match status" value="1"/>
</dbReference>
<dbReference type="InterPro" id="IPR045170">
    <property type="entry name" value="MTOX"/>
</dbReference>
<evidence type="ECO:0000313" key="7">
    <source>
        <dbReference type="EMBL" id="KAJ7966037.1"/>
    </source>
</evidence>
<evidence type="ECO:0000313" key="8">
    <source>
        <dbReference type="Proteomes" id="UP001163823"/>
    </source>
</evidence>
<dbReference type="AlphaFoldDB" id="A0AAD7LXF1"/>
<dbReference type="GO" id="GO:0008115">
    <property type="term" value="F:sarcosine oxidase activity"/>
    <property type="evidence" value="ECO:0007669"/>
    <property type="project" value="TreeGrafter"/>
</dbReference>
<dbReference type="PANTHER" id="PTHR10961">
    <property type="entry name" value="PEROXISOMAL SARCOSINE OXIDASE"/>
    <property type="match status" value="1"/>
</dbReference>
<dbReference type="NCBIfam" id="NF008425">
    <property type="entry name" value="PRK11259.1"/>
    <property type="match status" value="1"/>
</dbReference>
<dbReference type="Pfam" id="PF01266">
    <property type="entry name" value="DAO"/>
    <property type="match status" value="1"/>
</dbReference>
<dbReference type="Gene3D" id="3.50.50.60">
    <property type="entry name" value="FAD/NAD(P)-binding domain"/>
    <property type="match status" value="1"/>
</dbReference>
<dbReference type="NCBIfam" id="TIGR01377">
    <property type="entry name" value="soxA_mon"/>
    <property type="match status" value="1"/>
</dbReference>
<dbReference type="SUPFAM" id="SSF51905">
    <property type="entry name" value="FAD/NAD(P)-binding domain"/>
    <property type="match status" value="1"/>
</dbReference>
<accession>A0AAD7LXF1</accession>
<evidence type="ECO:0000256" key="1">
    <source>
        <dbReference type="ARBA" id="ARBA00001974"/>
    </source>
</evidence>
<sequence length="400" mass="44699">MEDSGHQFDVIIVGAGVMGSSTAYQTAKRGQKTLLLEQFDFLHHCGSSHGESRTIRATYPEDYYYSLVMESYKLWQQAEAQIGYKVYFKANQFDIGPSDDNILHAIIDNCRKHSIPHEVLNWSQVTEKFSGRFNIPENWLGVTSEFGGVIKPTKAVSMFQTLALQKGAILRDNMEVVDIKKDEDRQGILVFTANGEKFWCKKCVVTVGAWMKKLVKTVNGLELPIQPMEANVCYWRIKEGNEAAYAIGSNFPTFASFGDPYIYGTPSLEYPGLIKIAMHRGDPCDPDKRPWGSGVALDALKQWVEGRFKGIVDSSEPVAKQSCMYSMTPDEDYVIDFLGGEFETDVVIGGGFSGHGFKISPAIGRILADLVLKGEANGVELKHFRIARFKENPKGNLKEF</sequence>
<feature type="domain" description="FAD dependent oxidoreductase" evidence="6">
    <location>
        <begin position="9"/>
        <end position="370"/>
    </location>
</feature>
<dbReference type="EMBL" id="JARAOO010000006">
    <property type="protein sequence ID" value="KAJ7966037.1"/>
    <property type="molecule type" value="Genomic_DNA"/>
</dbReference>
<evidence type="ECO:0000256" key="4">
    <source>
        <dbReference type="ARBA" id="ARBA00022827"/>
    </source>
</evidence>
<organism evidence="7 8">
    <name type="scientific">Quillaja saponaria</name>
    <name type="common">Soap bark tree</name>
    <dbReference type="NCBI Taxonomy" id="32244"/>
    <lineage>
        <taxon>Eukaryota</taxon>
        <taxon>Viridiplantae</taxon>
        <taxon>Streptophyta</taxon>
        <taxon>Embryophyta</taxon>
        <taxon>Tracheophyta</taxon>
        <taxon>Spermatophyta</taxon>
        <taxon>Magnoliopsida</taxon>
        <taxon>eudicotyledons</taxon>
        <taxon>Gunneridae</taxon>
        <taxon>Pentapetalae</taxon>
        <taxon>rosids</taxon>
        <taxon>fabids</taxon>
        <taxon>Fabales</taxon>
        <taxon>Quillajaceae</taxon>
        <taxon>Quillaja</taxon>
    </lineage>
</organism>
<dbReference type="Gene3D" id="3.30.9.10">
    <property type="entry name" value="D-Amino Acid Oxidase, subunit A, domain 2"/>
    <property type="match status" value="1"/>
</dbReference>
<proteinExistence type="inferred from homology"/>
<evidence type="ECO:0000259" key="6">
    <source>
        <dbReference type="Pfam" id="PF01266"/>
    </source>
</evidence>
<comment type="similarity">
    <text evidence="2">Belongs to the MSOX/MTOX family.</text>
</comment>
<gene>
    <name evidence="7" type="ORF">O6P43_015575</name>
</gene>
<name>A0AAD7LXF1_QUISA</name>
<dbReference type="InterPro" id="IPR006076">
    <property type="entry name" value="FAD-dep_OxRdtase"/>
</dbReference>
<comment type="caution">
    <text evidence="7">The sequence shown here is derived from an EMBL/GenBank/DDBJ whole genome shotgun (WGS) entry which is preliminary data.</text>
</comment>
<dbReference type="InterPro" id="IPR036188">
    <property type="entry name" value="FAD/NAD-bd_sf"/>
</dbReference>
<reference evidence="7" key="1">
    <citation type="journal article" date="2023" name="Science">
        <title>Elucidation of the pathway for biosynthesis of saponin adjuvants from the soapbark tree.</title>
        <authorList>
            <person name="Reed J."/>
            <person name="Orme A."/>
            <person name="El-Demerdash A."/>
            <person name="Owen C."/>
            <person name="Martin L.B.B."/>
            <person name="Misra R.C."/>
            <person name="Kikuchi S."/>
            <person name="Rejzek M."/>
            <person name="Martin A.C."/>
            <person name="Harkess A."/>
            <person name="Leebens-Mack J."/>
            <person name="Louveau T."/>
            <person name="Stephenson M.J."/>
            <person name="Osbourn A."/>
        </authorList>
    </citation>
    <scope>NUCLEOTIDE SEQUENCE</scope>
    <source>
        <strain evidence="7">S10</strain>
    </source>
</reference>
<evidence type="ECO:0000256" key="3">
    <source>
        <dbReference type="ARBA" id="ARBA00022630"/>
    </source>
</evidence>
<keyword evidence="8" id="KW-1185">Reference proteome</keyword>
<keyword evidence="5" id="KW-0560">Oxidoreductase</keyword>
<dbReference type="PANTHER" id="PTHR10961:SF7">
    <property type="entry name" value="FAD DEPENDENT OXIDOREDUCTASE DOMAIN-CONTAINING PROTEIN"/>
    <property type="match status" value="1"/>
</dbReference>
<evidence type="ECO:0000256" key="2">
    <source>
        <dbReference type="ARBA" id="ARBA00010989"/>
    </source>
</evidence>
<dbReference type="GO" id="GO:0050660">
    <property type="term" value="F:flavin adenine dinucleotide binding"/>
    <property type="evidence" value="ECO:0007669"/>
    <property type="project" value="InterPro"/>
</dbReference>
<comment type="cofactor">
    <cofactor evidence="1">
        <name>FAD</name>
        <dbReference type="ChEBI" id="CHEBI:57692"/>
    </cofactor>
</comment>
<protein>
    <submittedName>
        <fullName evidence="7">Sarcosine oxidase</fullName>
    </submittedName>
</protein>
<dbReference type="Proteomes" id="UP001163823">
    <property type="component" value="Chromosome 6"/>
</dbReference>
<keyword evidence="4" id="KW-0274">FAD</keyword>
<evidence type="ECO:0000256" key="5">
    <source>
        <dbReference type="ARBA" id="ARBA00023002"/>
    </source>
</evidence>
<dbReference type="KEGG" id="qsa:O6P43_015575"/>